<dbReference type="Proteomes" id="UP000239425">
    <property type="component" value="Unassembled WGS sequence"/>
</dbReference>
<feature type="active site" description="Proton acceptor" evidence="2">
    <location>
        <position position="72"/>
    </location>
</feature>
<dbReference type="PIRSF" id="PIRSF005384">
    <property type="entry name" value="RpiB_LacA_B"/>
    <property type="match status" value="1"/>
</dbReference>
<dbReference type="NCBIfam" id="NF004051">
    <property type="entry name" value="PRK05571.1"/>
    <property type="match status" value="1"/>
</dbReference>
<gene>
    <name evidence="4" type="ORF">HCUR_00114</name>
</gene>
<keyword evidence="4" id="KW-0413">Isomerase</keyword>
<dbReference type="Gene3D" id="3.40.1400.10">
    <property type="entry name" value="Sugar-phosphate isomerase, RpiB/LacA/LacB"/>
    <property type="match status" value="1"/>
</dbReference>
<accession>A0A2S5RI75</accession>
<evidence type="ECO:0000313" key="4">
    <source>
        <dbReference type="EMBL" id="PPE06865.1"/>
    </source>
</evidence>
<dbReference type="GO" id="GO:0009052">
    <property type="term" value="P:pentose-phosphate shunt, non-oxidative branch"/>
    <property type="evidence" value="ECO:0007669"/>
    <property type="project" value="TreeGrafter"/>
</dbReference>
<dbReference type="AlphaFoldDB" id="A0A2S5RI75"/>
<feature type="binding site" evidence="3">
    <location>
        <position position="106"/>
    </location>
    <ligand>
        <name>D-ribulose 5-phosphate</name>
        <dbReference type="ChEBI" id="CHEBI:58121"/>
    </ligand>
</feature>
<comment type="caution">
    <text evidence="4">The sequence shown here is derived from an EMBL/GenBank/DDBJ whole genome shotgun (WGS) entry which is preliminary data.</text>
</comment>
<dbReference type="NCBIfam" id="TIGR00689">
    <property type="entry name" value="rpiB_lacA_lacB"/>
    <property type="match status" value="1"/>
</dbReference>
<dbReference type="SUPFAM" id="SSF89623">
    <property type="entry name" value="Ribose/Galactose isomerase RpiB/AlsB"/>
    <property type="match status" value="1"/>
</dbReference>
<feature type="binding site" evidence="3">
    <location>
        <position position="139"/>
    </location>
    <ligand>
        <name>D-ribulose 5-phosphate</name>
        <dbReference type="ChEBI" id="CHEBI:58121"/>
    </ligand>
</feature>
<dbReference type="InterPro" id="IPR003500">
    <property type="entry name" value="RpiB_LacA_LacB"/>
</dbReference>
<name>A0A2S5RI75_9PROT</name>
<keyword evidence="5" id="KW-1185">Reference proteome</keyword>
<feature type="binding site" evidence="3">
    <location>
        <position position="116"/>
    </location>
    <ligand>
        <name>D-ribulose 5-phosphate</name>
        <dbReference type="ChEBI" id="CHEBI:58121"/>
    </ligand>
</feature>
<protein>
    <submittedName>
        <fullName evidence="4">Ribose-5-phosphate isomerase B</fullName>
    </submittedName>
</protein>
<evidence type="ECO:0000256" key="3">
    <source>
        <dbReference type="PIRSR" id="PIRSR005384-2"/>
    </source>
</evidence>
<proteinExistence type="inferred from homology"/>
<evidence type="ECO:0000313" key="5">
    <source>
        <dbReference type="Proteomes" id="UP000239425"/>
    </source>
</evidence>
<reference evidence="4 5" key="1">
    <citation type="submission" date="2017-11" db="EMBL/GenBank/DDBJ databases">
        <title>Comparative genomic analysis of Holospora spp., intranuclear symbionts of paramecia.</title>
        <authorList>
            <person name="Garushyants S.K."/>
            <person name="Beliavskaya A."/>
            <person name="Malko D.B."/>
            <person name="Logacheva M.D."/>
            <person name="Rautian M.S."/>
            <person name="Gelfand M.S."/>
        </authorList>
    </citation>
    <scope>NUCLEOTIDE SEQUENCE [LARGE SCALE GENOMIC DNA]</scope>
    <source>
        <strain evidence="5">02AZ16</strain>
    </source>
</reference>
<dbReference type="GO" id="GO:0004751">
    <property type="term" value="F:ribose-5-phosphate isomerase activity"/>
    <property type="evidence" value="ECO:0007669"/>
    <property type="project" value="TreeGrafter"/>
</dbReference>
<feature type="binding site" evidence="3">
    <location>
        <begin position="13"/>
        <end position="14"/>
    </location>
    <ligand>
        <name>D-ribulose 5-phosphate</name>
        <dbReference type="ChEBI" id="CHEBI:58121"/>
    </ligand>
</feature>
<dbReference type="PANTHER" id="PTHR30345">
    <property type="entry name" value="RIBOSE-5-PHOSPHATE ISOMERASE B"/>
    <property type="match status" value="1"/>
</dbReference>
<sequence>MNIHITQVCVGFDHAGEDLSHAIIEHVNVKGYSVSCPQQKKKFHGASIPYPSVVPWVVGTVLSQNTWGLLVCGSGIGMSIAANRYIGIRAALCRNESDAMLARQHNNANVLVLGGRTGTLEEALLCLWKFLTTPFSQGRHEERVCMLDRMPGGGIAYGLSA</sequence>
<dbReference type="GO" id="GO:0019316">
    <property type="term" value="P:D-allose catabolic process"/>
    <property type="evidence" value="ECO:0007669"/>
    <property type="project" value="TreeGrafter"/>
</dbReference>
<dbReference type="RefSeq" id="WP_207760834.1">
    <property type="nucleotide sequence ID" value="NZ_PHHC01000017.1"/>
</dbReference>
<comment type="similarity">
    <text evidence="1">Belongs to the LacAB/RpiB family.</text>
</comment>
<dbReference type="EMBL" id="PHHC01000017">
    <property type="protein sequence ID" value="PPE06865.1"/>
    <property type="molecule type" value="Genomic_DNA"/>
</dbReference>
<feature type="active site" description="Proton donor" evidence="2">
    <location>
        <position position="105"/>
    </location>
</feature>
<dbReference type="Pfam" id="PF02502">
    <property type="entry name" value="LacAB_rpiB"/>
    <property type="match status" value="1"/>
</dbReference>
<feature type="binding site" evidence="3">
    <location>
        <position position="143"/>
    </location>
    <ligand>
        <name>D-ribulose 5-phosphate</name>
        <dbReference type="ChEBI" id="CHEBI:58121"/>
    </ligand>
</feature>
<feature type="binding site" evidence="3">
    <location>
        <begin position="73"/>
        <end position="77"/>
    </location>
    <ligand>
        <name>D-ribulose 5-phosphate</name>
        <dbReference type="ChEBI" id="CHEBI:58121"/>
    </ligand>
</feature>
<dbReference type="InterPro" id="IPR036569">
    <property type="entry name" value="RpiB_LacA_LacB_sf"/>
</dbReference>
<organism evidence="4 5">
    <name type="scientific">Holospora curviuscula</name>
    <dbReference type="NCBI Taxonomy" id="1082868"/>
    <lineage>
        <taxon>Bacteria</taxon>
        <taxon>Pseudomonadati</taxon>
        <taxon>Pseudomonadota</taxon>
        <taxon>Alphaproteobacteria</taxon>
        <taxon>Holosporales</taxon>
        <taxon>Holosporaceae</taxon>
        <taxon>Holospora</taxon>
    </lineage>
</organism>
<dbReference type="PANTHER" id="PTHR30345:SF0">
    <property type="entry name" value="DNA DAMAGE-REPAIR_TOLERATION PROTEIN DRT102"/>
    <property type="match status" value="1"/>
</dbReference>
<evidence type="ECO:0000256" key="1">
    <source>
        <dbReference type="ARBA" id="ARBA00008754"/>
    </source>
</evidence>
<evidence type="ECO:0000256" key="2">
    <source>
        <dbReference type="PIRSR" id="PIRSR005384-1"/>
    </source>
</evidence>